<name>A0A1B0D309_PHLPP</name>
<feature type="region of interest" description="Disordered" evidence="13">
    <location>
        <begin position="1"/>
        <end position="47"/>
    </location>
</feature>
<protein>
    <submittedName>
        <fullName evidence="15">Uncharacterized protein</fullName>
    </submittedName>
</protein>
<keyword evidence="9" id="KW-0406">Ion transport</keyword>
<dbReference type="FunFam" id="3.80.10.10:FF:000082">
    <property type="entry name" value="Leucine-rich repeat-containing 24"/>
    <property type="match status" value="1"/>
</dbReference>
<dbReference type="GO" id="GO:0005886">
    <property type="term" value="C:plasma membrane"/>
    <property type="evidence" value="ECO:0007669"/>
    <property type="project" value="UniProtKB-SubCell"/>
</dbReference>
<evidence type="ECO:0000256" key="6">
    <source>
        <dbReference type="ARBA" id="ARBA00022729"/>
    </source>
</evidence>
<proteinExistence type="predicted"/>
<evidence type="ECO:0000256" key="7">
    <source>
        <dbReference type="ARBA" id="ARBA00022737"/>
    </source>
</evidence>
<evidence type="ECO:0000256" key="8">
    <source>
        <dbReference type="ARBA" id="ARBA00022989"/>
    </source>
</evidence>
<evidence type="ECO:0000256" key="9">
    <source>
        <dbReference type="ARBA" id="ARBA00023065"/>
    </source>
</evidence>
<dbReference type="SUPFAM" id="SSF52058">
    <property type="entry name" value="L domain-like"/>
    <property type="match status" value="1"/>
</dbReference>
<feature type="region of interest" description="Disordered" evidence="13">
    <location>
        <begin position="64"/>
        <end position="89"/>
    </location>
</feature>
<accession>A0A1B0D309</accession>
<feature type="compositionally biased region" description="Low complexity" evidence="13">
    <location>
        <begin position="374"/>
        <end position="390"/>
    </location>
</feature>
<dbReference type="InterPro" id="IPR000372">
    <property type="entry name" value="LRRNT"/>
</dbReference>
<feature type="transmembrane region" description="Helical" evidence="14">
    <location>
        <begin position="419"/>
        <end position="437"/>
    </location>
</feature>
<dbReference type="PANTHER" id="PTHR46473:SF23">
    <property type="entry name" value="GH08155P"/>
    <property type="match status" value="1"/>
</dbReference>
<comment type="subcellular location">
    <subcellularLocation>
        <location evidence="1">Cell membrane</location>
        <topology evidence="1">Single-pass membrane protein</topology>
    </subcellularLocation>
</comment>
<dbReference type="AlphaFoldDB" id="A0A1B0D309"/>
<dbReference type="EMBL" id="AJVK01010817">
    <property type="status" value="NOT_ANNOTATED_CDS"/>
    <property type="molecule type" value="Genomic_DNA"/>
</dbReference>
<dbReference type="EMBL" id="AJVK01010816">
    <property type="status" value="NOT_ANNOTATED_CDS"/>
    <property type="molecule type" value="Genomic_DNA"/>
</dbReference>
<dbReference type="InterPro" id="IPR003591">
    <property type="entry name" value="Leu-rich_rpt_typical-subtyp"/>
</dbReference>
<evidence type="ECO:0000256" key="14">
    <source>
        <dbReference type="SAM" id="Phobius"/>
    </source>
</evidence>
<reference evidence="15" key="1">
    <citation type="submission" date="2022-08" db="UniProtKB">
        <authorList>
            <consortium name="EnsemblMetazoa"/>
        </authorList>
    </citation>
    <scope>IDENTIFICATION</scope>
    <source>
        <strain evidence="15">Israel</strain>
    </source>
</reference>
<keyword evidence="16" id="KW-1185">Reference proteome</keyword>
<evidence type="ECO:0000256" key="3">
    <source>
        <dbReference type="ARBA" id="ARBA00022475"/>
    </source>
</evidence>
<keyword evidence="8 14" id="KW-1133">Transmembrane helix</keyword>
<dbReference type="SMART" id="SM00013">
    <property type="entry name" value="LRRNT"/>
    <property type="match status" value="1"/>
</dbReference>
<feature type="compositionally biased region" description="Low complexity" evidence="13">
    <location>
        <begin position="331"/>
        <end position="356"/>
    </location>
</feature>
<keyword evidence="11" id="KW-1015">Disulfide bond</keyword>
<dbReference type="InterPro" id="IPR001611">
    <property type="entry name" value="Leu-rich_rpt"/>
</dbReference>
<evidence type="ECO:0000256" key="4">
    <source>
        <dbReference type="ARBA" id="ARBA00022614"/>
    </source>
</evidence>
<evidence type="ECO:0000256" key="12">
    <source>
        <dbReference type="ARBA" id="ARBA00023303"/>
    </source>
</evidence>
<dbReference type="EnsemblMetazoa" id="PPAI001732-RA">
    <property type="protein sequence ID" value="PPAI001732-PA"/>
    <property type="gene ID" value="PPAI001732"/>
</dbReference>
<dbReference type="Pfam" id="PF13855">
    <property type="entry name" value="LRR_8"/>
    <property type="match status" value="1"/>
</dbReference>
<dbReference type="VEuPathDB" id="VectorBase:PPAI001732"/>
<feature type="compositionally biased region" description="Acidic residues" evidence="13">
    <location>
        <begin position="16"/>
        <end position="38"/>
    </location>
</feature>
<keyword evidence="7" id="KW-0677">Repeat</keyword>
<evidence type="ECO:0000256" key="10">
    <source>
        <dbReference type="ARBA" id="ARBA00023136"/>
    </source>
</evidence>
<keyword evidence="4" id="KW-0433">Leucine-rich repeat</keyword>
<evidence type="ECO:0000256" key="1">
    <source>
        <dbReference type="ARBA" id="ARBA00004162"/>
    </source>
</evidence>
<dbReference type="Pfam" id="PF00560">
    <property type="entry name" value="LRR_1"/>
    <property type="match status" value="2"/>
</dbReference>
<dbReference type="SMART" id="SM00369">
    <property type="entry name" value="LRR_TYP"/>
    <property type="match status" value="5"/>
</dbReference>
<dbReference type="PANTHER" id="PTHR46473">
    <property type="entry name" value="GH08155P"/>
    <property type="match status" value="1"/>
</dbReference>
<keyword evidence="10 14" id="KW-0472">Membrane</keyword>
<organism evidence="15 16">
    <name type="scientific">Phlebotomus papatasi</name>
    <name type="common">Sandfly</name>
    <dbReference type="NCBI Taxonomy" id="29031"/>
    <lineage>
        <taxon>Eukaryota</taxon>
        <taxon>Metazoa</taxon>
        <taxon>Ecdysozoa</taxon>
        <taxon>Arthropoda</taxon>
        <taxon>Hexapoda</taxon>
        <taxon>Insecta</taxon>
        <taxon>Pterygota</taxon>
        <taxon>Neoptera</taxon>
        <taxon>Endopterygota</taxon>
        <taxon>Diptera</taxon>
        <taxon>Nematocera</taxon>
        <taxon>Psychodoidea</taxon>
        <taxon>Psychodidae</taxon>
        <taxon>Phlebotomus</taxon>
        <taxon>Phlebotomus</taxon>
    </lineage>
</organism>
<feature type="region of interest" description="Disordered" evidence="13">
    <location>
        <begin position="368"/>
        <end position="403"/>
    </location>
</feature>
<evidence type="ECO:0000256" key="13">
    <source>
        <dbReference type="SAM" id="MobiDB-lite"/>
    </source>
</evidence>
<dbReference type="InterPro" id="IPR032675">
    <property type="entry name" value="LRR_dom_sf"/>
</dbReference>
<evidence type="ECO:0000256" key="11">
    <source>
        <dbReference type="ARBA" id="ARBA00023157"/>
    </source>
</evidence>
<evidence type="ECO:0000256" key="2">
    <source>
        <dbReference type="ARBA" id="ARBA00022448"/>
    </source>
</evidence>
<evidence type="ECO:0000313" key="16">
    <source>
        <dbReference type="Proteomes" id="UP000092462"/>
    </source>
</evidence>
<keyword evidence="2" id="KW-0813">Transport</keyword>
<feature type="region of interest" description="Disordered" evidence="13">
    <location>
        <begin position="451"/>
        <end position="474"/>
    </location>
</feature>
<feature type="region of interest" description="Disordered" evidence="13">
    <location>
        <begin position="315"/>
        <end position="356"/>
    </location>
</feature>
<evidence type="ECO:0000313" key="15">
    <source>
        <dbReference type="EnsemblMetazoa" id="PPAI001732-PA"/>
    </source>
</evidence>
<dbReference type="GO" id="GO:0034220">
    <property type="term" value="P:monoatomic ion transmembrane transport"/>
    <property type="evidence" value="ECO:0007669"/>
    <property type="project" value="UniProtKB-KW"/>
</dbReference>
<keyword evidence="5 14" id="KW-0812">Transmembrane</keyword>
<evidence type="ECO:0000256" key="5">
    <source>
        <dbReference type="ARBA" id="ARBA00022692"/>
    </source>
</evidence>
<keyword evidence="6" id="KW-0732">Signal</keyword>
<dbReference type="InterPro" id="IPR051432">
    <property type="entry name" value="KCNMA1_auxiliary"/>
</dbReference>
<dbReference type="Proteomes" id="UP000092462">
    <property type="component" value="Unassembled WGS sequence"/>
</dbReference>
<dbReference type="VEuPathDB" id="VectorBase:PPAPM1_000808"/>
<keyword evidence="3" id="KW-1003">Cell membrane</keyword>
<dbReference type="Gene3D" id="3.80.10.10">
    <property type="entry name" value="Ribonuclease Inhibitor"/>
    <property type="match status" value="2"/>
</dbReference>
<keyword evidence="12" id="KW-0407">Ion channel</keyword>
<sequence>MMGEIKLTFNPINADIADEDEEYDEDYDDDDYLEESENQTDKAPDKWMERLNVTELAEKVREVFSEKSVESTGGEILDGEDGDSGGEVPAQECPMECSCLPHSFVDCSQRNLTQIPENLPQNTSFIDLSHNSITTLHIDDFSNATHLRDIRLHDNQIGSIDKMAFAQLDRLDSVDLSYNQLKHIVPDTFAHSLHVTKVNLSGNPLEIPTDAPLLNSSSLEELDLSACNISNLYLDTFTNLSGLVALNINNNPIDEELNVDVFKPLEHLQHFQSVAISQDNIPDLCDNLASIDEIRFPTFILSCFELASGSTFEESIATHPPSTVSPPPTTTTPYIPTTTTTKSTTSKSSQLTTTSTVAPEIQQHINSMSSGIRSTTVNNSTESSNTTATTEDPDSVETSAKGIDSRGVVELSAETINNILIGIIIIAVIGLAIGVIFRRDCCGIKTKMCRTRTRRPAPTDQVRPAEEVPLNKIG</sequence>